<evidence type="ECO:0000313" key="3">
    <source>
        <dbReference type="Proteomes" id="UP000693837"/>
    </source>
</evidence>
<dbReference type="KEGG" id="vg:77931941"/>
<dbReference type="Pfam" id="PF00462">
    <property type="entry name" value="Glutaredoxin"/>
    <property type="match status" value="1"/>
</dbReference>
<dbReference type="Gene3D" id="3.40.30.10">
    <property type="entry name" value="Glutaredoxin"/>
    <property type="match status" value="1"/>
</dbReference>
<dbReference type="PROSITE" id="PS51354">
    <property type="entry name" value="GLUTAREDOXIN_2"/>
    <property type="match status" value="1"/>
</dbReference>
<reference evidence="2" key="1">
    <citation type="submission" date="2021-03" db="EMBL/GenBank/DDBJ databases">
        <authorList>
            <person name="Pedlow M.R."/>
            <person name="Nance H.A."/>
            <person name="Bradley A.M."/>
            <person name="Brown C.A."/>
            <person name="Channell S.A."/>
            <person name="Forbes A.M."/>
            <person name="Lovell B."/>
            <person name="Mcdonald B.E."/>
            <person name="Silva M.B."/>
            <person name="White G.J."/>
            <person name="Zack K.M."/>
            <person name="Garlena R.A."/>
            <person name="Russell D.A."/>
            <person name="Jacobs-Sera D."/>
            <person name="Hatfull G.F."/>
        </authorList>
    </citation>
    <scope>NUCLEOTIDE SEQUENCE</scope>
</reference>
<dbReference type="SUPFAM" id="SSF52833">
    <property type="entry name" value="Thioredoxin-like"/>
    <property type="match status" value="1"/>
</dbReference>
<dbReference type="EMBL" id="MW712719">
    <property type="protein sequence ID" value="QWY79694.1"/>
    <property type="molecule type" value="Genomic_DNA"/>
</dbReference>
<dbReference type="Proteomes" id="UP000693837">
    <property type="component" value="Segment"/>
</dbReference>
<evidence type="ECO:0000313" key="2">
    <source>
        <dbReference type="EMBL" id="QWY79694.1"/>
    </source>
</evidence>
<protein>
    <submittedName>
        <fullName evidence="2">NrdH-like glutaredoxin</fullName>
    </submittedName>
</protein>
<gene>
    <name evidence="2" type="primary">66</name>
    <name evidence="2" type="ORF">SEA_PERSISTENCE_66</name>
</gene>
<accession>A0A8F3E2B5</accession>
<name>A0A8F3E2B5_9CAUD</name>
<feature type="domain" description="Glutaredoxin" evidence="1">
    <location>
        <begin position="23"/>
        <end position="76"/>
    </location>
</feature>
<dbReference type="RefSeq" id="YP_010656067.1">
    <property type="nucleotide sequence ID" value="NC_070834.1"/>
</dbReference>
<evidence type="ECO:0000259" key="1">
    <source>
        <dbReference type="Pfam" id="PF00462"/>
    </source>
</evidence>
<proteinExistence type="predicted"/>
<dbReference type="GeneID" id="77931941"/>
<dbReference type="InterPro" id="IPR036249">
    <property type="entry name" value="Thioredoxin-like_sf"/>
</dbReference>
<organism evidence="2 3">
    <name type="scientific">Arthrobacter phage Persistence</name>
    <dbReference type="NCBI Taxonomy" id="2836007"/>
    <lineage>
        <taxon>Viruses</taxon>
        <taxon>Duplodnaviria</taxon>
        <taxon>Heunggongvirae</taxon>
        <taxon>Uroviricota</taxon>
        <taxon>Caudoviricetes</taxon>
        <taxon>Persistencevirus</taxon>
        <taxon>Persistencevirus persistence</taxon>
    </lineage>
</organism>
<sequence>MTVVPTDPTNFSHNIQARDGVAVVVYTKNGCFGCTKSKEKLDEASIVYTEVNVEEDATAYHYVTQILGYRQMPVLYTSTIDGDEHWSGLQPQKIRDVITHRPDAA</sequence>
<dbReference type="CDD" id="cd02976">
    <property type="entry name" value="NrdH"/>
    <property type="match status" value="1"/>
</dbReference>
<dbReference type="InterPro" id="IPR002109">
    <property type="entry name" value="Glutaredoxin"/>
</dbReference>
<keyword evidence="3" id="KW-1185">Reference proteome</keyword>